<keyword evidence="3" id="KW-1185">Reference proteome</keyword>
<dbReference type="PANTHER" id="PTHR31790">
    <property type="entry name" value="OS02G0783600 PROTEIN"/>
    <property type="match status" value="1"/>
</dbReference>
<evidence type="ECO:0008006" key="4">
    <source>
        <dbReference type="Google" id="ProtNLM"/>
    </source>
</evidence>
<dbReference type="EMBL" id="CM001223">
    <property type="protein sequence ID" value="KEH24071.1"/>
    <property type="molecule type" value="Genomic_DNA"/>
</dbReference>
<reference evidence="1 3" key="2">
    <citation type="journal article" date="2014" name="BMC Genomics">
        <title>An improved genome release (version Mt4.0) for the model legume Medicago truncatula.</title>
        <authorList>
            <person name="Tang H."/>
            <person name="Krishnakumar V."/>
            <person name="Bidwell S."/>
            <person name="Rosen B."/>
            <person name="Chan A."/>
            <person name="Zhou S."/>
            <person name="Gentzbittel L."/>
            <person name="Childs K.L."/>
            <person name="Yandell M."/>
            <person name="Gundlach H."/>
            <person name="Mayer K.F."/>
            <person name="Schwartz D.C."/>
            <person name="Town C.D."/>
        </authorList>
    </citation>
    <scope>GENOME REANNOTATION</scope>
    <source>
        <strain evidence="1">A17</strain>
        <strain evidence="2 3">cv. Jemalong A17</strain>
    </source>
</reference>
<dbReference type="PANTHER" id="PTHR31790:SF436">
    <property type="entry name" value="F-BOX ASSOCIATED PROTEIN"/>
    <property type="match status" value="1"/>
</dbReference>
<reference evidence="1 3" key="1">
    <citation type="journal article" date="2011" name="Nature">
        <title>The Medicago genome provides insight into the evolution of rhizobial symbioses.</title>
        <authorList>
            <person name="Young N.D."/>
            <person name="Debelle F."/>
            <person name="Oldroyd G.E."/>
            <person name="Geurts R."/>
            <person name="Cannon S.B."/>
            <person name="Udvardi M.K."/>
            <person name="Benedito V.A."/>
            <person name="Mayer K.F."/>
            <person name="Gouzy J."/>
            <person name="Schoof H."/>
            <person name="Van de Peer Y."/>
            <person name="Proost S."/>
            <person name="Cook D.R."/>
            <person name="Meyers B.C."/>
            <person name="Spannagl M."/>
            <person name="Cheung F."/>
            <person name="De Mita S."/>
            <person name="Krishnakumar V."/>
            <person name="Gundlach H."/>
            <person name="Zhou S."/>
            <person name="Mudge J."/>
            <person name="Bharti A.K."/>
            <person name="Murray J.D."/>
            <person name="Naoumkina M.A."/>
            <person name="Rosen B."/>
            <person name="Silverstein K.A."/>
            <person name="Tang H."/>
            <person name="Rombauts S."/>
            <person name="Zhao P.X."/>
            <person name="Zhou P."/>
            <person name="Barbe V."/>
            <person name="Bardou P."/>
            <person name="Bechner M."/>
            <person name="Bellec A."/>
            <person name="Berger A."/>
            <person name="Berges H."/>
            <person name="Bidwell S."/>
            <person name="Bisseling T."/>
            <person name="Choisne N."/>
            <person name="Couloux A."/>
            <person name="Denny R."/>
            <person name="Deshpande S."/>
            <person name="Dai X."/>
            <person name="Doyle J.J."/>
            <person name="Dudez A.M."/>
            <person name="Farmer A.D."/>
            <person name="Fouteau S."/>
            <person name="Franken C."/>
            <person name="Gibelin C."/>
            <person name="Gish J."/>
            <person name="Goldstein S."/>
            <person name="Gonzalez A.J."/>
            <person name="Green P.J."/>
            <person name="Hallab A."/>
            <person name="Hartog M."/>
            <person name="Hua A."/>
            <person name="Humphray S.J."/>
            <person name="Jeong D.H."/>
            <person name="Jing Y."/>
            <person name="Jocker A."/>
            <person name="Kenton S.M."/>
            <person name="Kim D.J."/>
            <person name="Klee K."/>
            <person name="Lai H."/>
            <person name="Lang C."/>
            <person name="Lin S."/>
            <person name="Macmil S.L."/>
            <person name="Magdelenat G."/>
            <person name="Matthews L."/>
            <person name="McCorrison J."/>
            <person name="Monaghan E.L."/>
            <person name="Mun J.H."/>
            <person name="Najar F.Z."/>
            <person name="Nicholson C."/>
            <person name="Noirot C."/>
            <person name="O'Bleness M."/>
            <person name="Paule C.R."/>
            <person name="Poulain J."/>
            <person name="Prion F."/>
            <person name="Qin B."/>
            <person name="Qu C."/>
            <person name="Retzel E.F."/>
            <person name="Riddle C."/>
            <person name="Sallet E."/>
            <person name="Samain S."/>
            <person name="Samson N."/>
            <person name="Sanders I."/>
            <person name="Saurat O."/>
            <person name="Scarpelli C."/>
            <person name="Schiex T."/>
            <person name="Segurens B."/>
            <person name="Severin A.J."/>
            <person name="Sherrier D.J."/>
            <person name="Shi R."/>
            <person name="Sims S."/>
            <person name="Singer S.R."/>
            <person name="Sinharoy S."/>
            <person name="Sterck L."/>
            <person name="Viollet A."/>
            <person name="Wang B.B."/>
            <person name="Wang K."/>
            <person name="Wang M."/>
            <person name="Wang X."/>
            <person name="Warfsmann J."/>
            <person name="Weissenbach J."/>
            <person name="White D.D."/>
            <person name="White J.D."/>
            <person name="Wiley G.B."/>
            <person name="Wincker P."/>
            <person name="Xing Y."/>
            <person name="Yang L."/>
            <person name="Yao Z."/>
            <person name="Ying F."/>
            <person name="Zhai J."/>
            <person name="Zhou L."/>
            <person name="Zuber A."/>
            <person name="Denarie J."/>
            <person name="Dixon R.A."/>
            <person name="May G.D."/>
            <person name="Schwartz D.C."/>
            <person name="Rogers J."/>
            <person name="Quetier F."/>
            <person name="Town C.D."/>
            <person name="Roe B.A."/>
        </authorList>
    </citation>
    <scope>NUCLEOTIDE SEQUENCE [LARGE SCALE GENOMIC DNA]</scope>
    <source>
        <strain evidence="1">A17</strain>
        <strain evidence="2 3">cv. Jemalong A17</strain>
    </source>
</reference>
<dbReference type="HOGENOM" id="CLU_132291_0_0_1"/>
<organism evidence="1 3">
    <name type="scientific">Medicago truncatula</name>
    <name type="common">Barrel medic</name>
    <name type="synonym">Medicago tribuloides</name>
    <dbReference type="NCBI Taxonomy" id="3880"/>
    <lineage>
        <taxon>Eukaryota</taxon>
        <taxon>Viridiplantae</taxon>
        <taxon>Streptophyta</taxon>
        <taxon>Embryophyta</taxon>
        <taxon>Tracheophyta</taxon>
        <taxon>Spermatophyta</taxon>
        <taxon>Magnoliopsida</taxon>
        <taxon>eudicotyledons</taxon>
        <taxon>Gunneridae</taxon>
        <taxon>Pentapetalae</taxon>
        <taxon>rosids</taxon>
        <taxon>fabids</taxon>
        <taxon>Fabales</taxon>
        <taxon>Fabaceae</taxon>
        <taxon>Papilionoideae</taxon>
        <taxon>50 kb inversion clade</taxon>
        <taxon>NPAAA clade</taxon>
        <taxon>Hologalegina</taxon>
        <taxon>IRL clade</taxon>
        <taxon>Trifolieae</taxon>
        <taxon>Medicago</taxon>
    </lineage>
</organism>
<evidence type="ECO:0000313" key="2">
    <source>
        <dbReference type="EnsemblPlants" id="KEH24071"/>
    </source>
</evidence>
<gene>
    <name evidence="1" type="ordered locus">MTR_7g103140</name>
</gene>
<dbReference type="Proteomes" id="UP000002051">
    <property type="component" value="Unassembled WGS sequence"/>
</dbReference>
<dbReference type="AlphaFoldDB" id="A0A072U3X2"/>
<sequence length="141" mass="16401">MRSKKLNHDLPMELPLPLPVLPEELILEILLRLPPLFENSLTRVEHDSFTVMRKHHCFVVGSCNGLLCVCQSHSFPPPRVRLYNPCIKFKSKKSPKSPWLDRALTHYGFGYDQVNDSYEVLVVVRNNNDYLTILYTFEEDS</sequence>
<evidence type="ECO:0000313" key="1">
    <source>
        <dbReference type="EMBL" id="KEH24071.1"/>
    </source>
</evidence>
<evidence type="ECO:0000313" key="3">
    <source>
        <dbReference type="Proteomes" id="UP000002051"/>
    </source>
</evidence>
<protein>
    <recommendedName>
        <fullName evidence="4">F-box domain-containing protein</fullName>
    </recommendedName>
</protein>
<dbReference type="InterPro" id="IPR052361">
    <property type="entry name" value="F-box_domain"/>
</dbReference>
<proteinExistence type="predicted"/>
<name>A0A072U3X2_MEDTR</name>
<reference evidence="2" key="3">
    <citation type="submission" date="2015-04" db="UniProtKB">
        <authorList>
            <consortium name="EnsemblPlants"/>
        </authorList>
    </citation>
    <scope>IDENTIFICATION</scope>
    <source>
        <strain evidence="2">cv. Jemalong A17</strain>
    </source>
</reference>
<accession>A0A072U3X2</accession>
<dbReference type="EnsemblPlants" id="KEH24071">
    <property type="protein sequence ID" value="KEH24071"/>
    <property type="gene ID" value="MTR_7g103140"/>
</dbReference>